<proteinExistence type="predicted"/>
<dbReference type="Gene3D" id="1.25.40.10">
    <property type="entry name" value="Tetratricopeptide repeat domain"/>
    <property type="match status" value="1"/>
</dbReference>
<dbReference type="AlphaFoldDB" id="A0A2P2J2D5"/>
<evidence type="ECO:0008006" key="4">
    <source>
        <dbReference type="Google" id="ProtNLM"/>
    </source>
</evidence>
<name>A0A2P2J2D5_RHIMU</name>
<reference evidence="3" key="1">
    <citation type="submission" date="2018-02" db="EMBL/GenBank/DDBJ databases">
        <title>Rhizophora mucronata_Transcriptome.</title>
        <authorList>
            <person name="Meera S.P."/>
            <person name="Sreeshan A."/>
            <person name="Augustine A."/>
        </authorList>
    </citation>
    <scope>NUCLEOTIDE SEQUENCE</scope>
    <source>
        <tissue evidence="3">Leaf</tissue>
    </source>
</reference>
<organism evidence="3">
    <name type="scientific">Rhizophora mucronata</name>
    <name type="common">Asiatic mangrove</name>
    <dbReference type="NCBI Taxonomy" id="61149"/>
    <lineage>
        <taxon>Eukaryota</taxon>
        <taxon>Viridiplantae</taxon>
        <taxon>Streptophyta</taxon>
        <taxon>Embryophyta</taxon>
        <taxon>Tracheophyta</taxon>
        <taxon>Spermatophyta</taxon>
        <taxon>Magnoliopsida</taxon>
        <taxon>eudicotyledons</taxon>
        <taxon>Gunneridae</taxon>
        <taxon>Pentapetalae</taxon>
        <taxon>rosids</taxon>
        <taxon>fabids</taxon>
        <taxon>Malpighiales</taxon>
        <taxon>Rhizophoraceae</taxon>
        <taxon>Rhizophora</taxon>
    </lineage>
</organism>
<accession>A0A2P2J2D5</accession>
<evidence type="ECO:0000313" key="3">
    <source>
        <dbReference type="EMBL" id="MBW87601.1"/>
    </source>
</evidence>
<dbReference type="EMBL" id="GGEC01007118">
    <property type="protein sequence ID" value="MBW87601.1"/>
    <property type="molecule type" value="Transcribed_RNA"/>
</dbReference>
<feature type="compositionally biased region" description="Basic residues" evidence="2">
    <location>
        <begin position="120"/>
        <end position="140"/>
    </location>
</feature>
<keyword evidence="1" id="KW-0677">Repeat</keyword>
<protein>
    <recommendedName>
        <fullName evidence="4">Pentatricopeptide repeat-containing protein</fullName>
    </recommendedName>
</protein>
<dbReference type="InterPro" id="IPR002885">
    <property type="entry name" value="PPR_rpt"/>
</dbReference>
<dbReference type="NCBIfam" id="TIGR00756">
    <property type="entry name" value="PPR"/>
    <property type="match status" value="1"/>
</dbReference>
<evidence type="ECO:0000256" key="2">
    <source>
        <dbReference type="SAM" id="MobiDB-lite"/>
    </source>
</evidence>
<dbReference type="InterPro" id="IPR011990">
    <property type="entry name" value="TPR-like_helical_dom_sf"/>
</dbReference>
<sequence>MLEEGLQPDRKFYYDLIGILCGVERVNYALELFERMRRSSLGGYGPIYDVLIPKLCRGGNFGKGRELWDEAMAMGVNLSCSEEVLDPSITKVFKPKRKEKEEVRLKDFTPVRRLKIRARVKKTSKRKVKSKTKGAKKKKISASTRN</sequence>
<feature type="region of interest" description="Disordered" evidence="2">
    <location>
        <begin position="120"/>
        <end position="146"/>
    </location>
</feature>
<evidence type="ECO:0000256" key="1">
    <source>
        <dbReference type="ARBA" id="ARBA00022737"/>
    </source>
</evidence>